<dbReference type="GO" id="GO:0006075">
    <property type="term" value="P:(1-&gt;3)-beta-D-glucan biosynthetic process"/>
    <property type="evidence" value="ECO:0007669"/>
    <property type="project" value="InterPro"/>
</dbReference>
<evidence type="ECO:0000256" key="3">
    <source>
        <dbReference type="ARBA" id="ARBA00022806"/>
    </source>
</evidence>
<dbReference type="Pfam" id="PF02364">
    <property type="entry name" value="Glucan_synthase"/>
    <property type="match status" value="1"/>
</dbReference>
<dbReference type="PROSITE" id="PS50011">
    <property type="entry name" value="PROTEIN_KINASE_DOM"/>
    <property type="match status" value="1"/>
</dbReference>
<dbReference type="InterPro" id="IPR003440">
    <property type="entry name" value="Glyco_trans_48_dom"/>
</dbReference>
<keyword evidence="1" id="KW-0547">Nucleotide-binding</keyword>
<dbReference type="PROSITE" id="PS00108">
    <property type="entry name" value="PROTEIN_KINASE_ST"/>
    <property type="match status" value="1"/>
</dbReference>
<gene>
    <name evidence="7" type="ORF">KIW84_063838</name>
</gene>
<evidence type="ECO:0000256" key="2">
    <source>
        <dbReference type="ARBA" id="ARBA00022801"/>
    </source>
</evidence>
<dbReference type="InterPro" id="IPR027417">
    <property type="entry name" value="P-loop_NTPase"/>
</dbReference>
<dbReference type="Proteomes" id="UP001058974">
    <property type="component" value="Chromosome 6"/>
</dbReference>
<feature type="domain" description="Helicase ATP-binding" evidence="6">
    <location>
        <begin position="1"/>
        <end position="147"/>
    </location>
</feature>
<dbReference type="InterPro" id="IPR050699">
    <property type="entry name" value="RNA-DNA_Helicase"/>
</dbReference>
<protein>
    <recommendedName>
        <fullName evidence="9">Protein kinase domain-containing protein</fullName>
    </recommendedName>
</protein>
<dbReference type="GO" id="GO:0004252">
    <property type="term" value="F:serine-type endopeptidase activity"/>
    <property type="evidence" value="ECO:0007669"/>
    <property type="project" value="InterPro"/>
</dbReference>
<dbReference type="GO" id="GO:0003843">
    <property type="term" value="F:1,3-beta-D-glucan synthase activity"/>
    <property type="evidence" value="ECO:0007669"/>
    <property type="project" value="InterPro"/>
</dbReference>
<keyword evidence="4" id="KW-0067">ATP-binding</keyword>
<dbReference type="Gene3D" id="1.10.510.10">
    <property type="entry name" value="Transferase(Phosphotransferase) domain 1"/>
    <property type="match status" value="1"/>
</dbReference>
<dbReference type="SUPFAM" id="SSF52540">
    <property type="entry name" value="P-loop containing nucleoside triphosphate hydrolases"/>
    <property type="match status" value="1"/>
</dbReference>
<keyword evidence="3" id="KW-0347">Helicase</keyword>
<dbReference type="GO" id="GO:0006508">
    <property type="term" value="P:proteolysis"/>
    <property type="evidence" value="ECO:0007669"/>
    <property type="project" value="InterPro"/>
</dbReference>
<feature type="domain" description="Protein kinase" evidence="5">
    <location>
        <begin position="348"/>
        <end position="621"/>
    </location>
</feature>
<dbReference type="InterPro" id="IPR000719">
    <property type="entry name" value="Prot_kinase_dom"/>
</dbReference>
<dbReference type="PANTHER" id="PTHR12131:SF25">
    <property type="entry name" value="DEXH-BOX ATP-DEPENDENT RNA HELICASE DEXH9"/>
    <property type="match status" value="1"/>
</dbReference>
<dbReference type="GO" id="GO:0004672">
    <property type="term" value="F:protein kinase activity"/>
    <property type="evidence" value="ECO:0007669"/>
    <property type="project" value="InterPro"/>
</dbReference>
<dbReference type="Gene3D" id="3.40.50.200">
    <property type="entry name" value="Peptidase S8/S53 domain"/>
    <property type="match status" value="1"/>
</dbReference>
<sequence>MVSAHTSAGKTVVALYAIAMSLRDGQRVIYTSPIKSLSNQKYREFKEEFSDVSLMTGDVTIDPNASCLVMTTEIWRSMQYKGSEVTREVAWIIFDEVHYMRDRERGVVWEESIVMSPKNARFVFLSATVPNAKEFADWVAKVHQQPCHIVYTDYRPTPLQHYISPSGSEGLYLVVDEKGKFREDSFHKALNALVPAADGDRKKRKCEVAKRIGRVSSTEDAKLQESSSDTLELRFWASYRGQTLARTVRGMMYYRRALVLQSYLESRSLGVDNYSQNNFITSQGFESSRESRAQPNYFEDAVSVGAFPAFQKGILVSASTGNSVFPRTACNVAPWILTLAASTLDREFSSNNYLGNSKVLKGFFSKSNENGVFSWHAVERMSSFRTETMLDTTAMALSAIVIASTIIHWERLFPRLPSNPHVCMICRTVVAAGEVASCLSYAFLLATEVHPFLTTIRKSLSGRVVIRTYTKQLLEGLEYLHNDRIIHRDIKGANILVDNKGCIKLADFGASRKVVELATINGAKSMKGTPHWMSPEVILQTGYTTSADIWSVACTVIEMATGKPPWSLKDVCQMDSLRFSNANLLKPGSYQGAGNYDDDMCQMDDEDDIFAASSVKANPLLDADDIKSFNPMCEPVEDDWSCKSDETLNLKKSRLNLSPDQTIRITMSPKPSPNAEKEISFSSEPLGVEDDDEVTECKIRAFLDDKAFELNKLLHVLKSI</sequence>
<keyword evidence="2" id="KW-0378">Hydrolase</keyword>
<dbReference type="Gene3D" id="3.40.50.300">
    <property type="entry name" value="P-loop containing nucleotide triphosphate hydrolases"/>
    <property type="match status" value="2"/>
</dbReference>
<dbReference type="SUPFAM" id="SSF52743">
    <property type="entry name" value="Subtilisin-like"/>
    <property type="match status" value="1"/>
</dbReference>
<dbReference type="Gene3D" id="3.50.30.30">
    <property type="match status" value="1"/>
</dbReference>
<dbReference type="SUPFAM" id="SSF56112">
    <property type="entry name" value="Protein kinase-like (PK-like)"/>
    <property type="match status" value="1"/>
</dbReference>
<dbReference type="PANTHER" id="PTHR12131">
    <property type="entry name" value="ATP-DEPENDENT RNA AND DNA HELICASE"/>
    <property type="match status" value="1"/>
</dbReference>
<dbReference type="GO" id="GO:0003676">
    <property type="term" value="F:nucleic acid binding"/>
    <property type="evidence" value="ECO:0007669"/>
    <property type="project" value="InterPro"/>
</dbReference>
<organism evidence="7 8">
    <name type="scientific">Pisum sativum</name>
    <name type="common">Garden pea</name>
    <name type="synonym">Lathyrus oleraceus</name>
    <dbReference type="NCBI Taxonomy" id="3888"/>
    <lineage>
        <taxon>Eukaryota</taxon>
        <taxon>Viridiplantae</taxon>
        <taxon>Streptophyta</taxon>
        <taxon>Embryophyta</taxon>
        <taxon>Tracheophyta</taxon>
        <taxon>Spermatophyta</taxon>
        <taxon>Magnoliopsida</taxon>
        <taxon>eudicotyledons</taxon>
        <taxon>Gunneridae</taxon>
        <taxon>Pentapetalae</taxon>
        <taxon>rosids</taxon>
        <taxon>fabids</taxon>
        <taxon>Fabales</taxon>
        <taxon>Fabaceae</taxon>
        <taxon>Papilionoideae</taxon>
        <taxon>50 kb inversion clade</taxon>
        <taxon>NPAAA clade</taxon>
        <taxon>Hologalegina</taxon>
        <taxon>IRL clade</taxon>
        <taxon>Fabeae</taxon>
        <taxon>Lathyrus</taxon>
    </lineage>
</organism>
<dbReference type="InterPro" id="IPR011545">
    <property type="entry name" value="DEAD/DEAH_box_helicase_dom"/>
</dbReference>
<evidence type="ECO:0008006" key="9">
    <source>
        <dbReference type="Google" id="ProtNLM"/>
    </source>
</evidence>
<comment type="caution">
    <text evidence="7">The sequence shown here is derived from an EMBL/GenBank/DDBJ whole genome shotgun (WGS) entry which is preliminary data.</text>
</comment>
<evidence type="ECO:0000256" key="1">
    <source>
        <dbReference type="ARBA" id="ARBA00022741"/>
    </source>
</evidence>
<reference evidence="7 8" key="1">
    <citation type="journal article" date="2022" name="Nat. Genet.">
        <title>Improved pea reference genome and pan-genome highlight genomic features and evolutionary characteristics.</title>
        <authorList>
            <person name="Yang T."/>
            <person name="Liu R."/>
            <person name="Luo Y."/>
            <person name="Hu S."/>
            <person name="Wang D."/>
            <person name="Wang C."/>
            <person name="Pandey M.K."/>
            <person name="Ge S."/>
            <person name="Xu Q."/>
            <person name="Li N."/>
            <person name="Li G."/>
            <person name="Huang Y."/>
            <person name="Saxena R.K."/>
            <person name="Ji Y."/>
            <person name="Li M."/>
            <person name="Yan X."/>
            <person name="He Y."/>
            <person name="Liu Y."/>
            <person name="Wang X."/>
            <person name="Xiang C."/>
            <person name="Varshney R.K."/>
            <person name="Ding H."/>
            <person name="Gao S."/>
            <person name="Zong X."/>
        </authorList>
    </citation>
    <scope>NUCLEOTIDE SEQUENCE [LARGE SCALE GENOMIC DNA]</scope>
    <source>
        <strain evidence="7 8">cv. Zhongwan 6</strain>
    </source>
</reference>
<evidence type="ECO:0000259" key="6">
    <source>
        <dbReference type="PROSITE" id="PS51192"/>
    </source>
</evidence>
<dbReference type="GO" id="GO:0000460">
    <property type="term" value="P:maturation of 5.8S rRNA"/>
    <property type="evidence" value="ECO:0007669"/>
    <property type="project" value="TreeGrafter"/>
</dbReference>
<proteinExistence type="predicted"/>
<dbReference type="InterPro" id="IPR014001">
    <property type="entry name" value="Helicase_ATP-bd"/>
</dbReference>
<dbReference type="InterPro" id="IPR011009">
    <property type="entry name" value="Kinase-like_dom_sf"/>
</dbReference>
<keyword evidence="8" id="KW-1185">Reference proteome</keyword>
<evidence type="ECO:0000313" key="7">
    <source>
        <dbReference type="EMBL" id="KAI5398198.1"/>
    </source>
</evidence>
<dbReference type="GO" id="GO:0005524">
    <property type="term" value="F:ATP binding"/>
    <property type="evidence" value="ECO:0007669"/>
    <property type="project" value="UniProtKB-KW"/>
</dbReference>
<name>A0A9D5A883_PEA</name>
<evidence type="ECO:0000259" key="5">
    <source>
        <dbReference type="PROSITE" id="PS50011"/>
    </source>
</evidence>
<dbReference type="Pfam" id="PF00069">
    <property type="entry name" value="Pkinase"/>
    <property type="match status" value="1"/>
</dbReference>
<dbReference type="EMBL" id="JAMSHJ010000006">
    <property type="protein sequence ID" value="KAI5398198.1"/>
    <property type="molecule type" value="Genomic_DNA"/>
</dbReference>
<dbReference type="Gramene" id="Psat06G0383800-T1">
    <property type="protein sequence ID" value="KAI5398198.1"/>
    <property type="gene ID" value="KIW84_063838"/>
</dbReference>
<dbReference type="GO" id="GO:0004386">
    <property type="term" value="F:helicase activity"/>
    <property type="evidence" value="ECO:0007669"/>
    <property type="project" value="UniProtKB-KW"/>
</dbReference>
<dbReference type="PROSITE" id="PS51192">
    <property type="entry name" value="HELICASE_ATP_BIND_1"/>
    <property type="match status" value="1"/>
</dbReference>
<dbReference type="InterPro" id="IPR008271">
    <property type="entry name" value="Ser/Thr_kinase_AS"/>
</dbReference>
<dbReference type="AlphaFoldDB" id="A0A9D5A883"/>
<dbReference type="SMART" id="SM00487">
    <property type="entry name" value="DEXDc"/>
    <property type="match status" value="1"/>
</dbReference>
<accession>A0A9D5A883</accession>
<dbReference type="InterPro" id="IPR036852">
    <property type="entry name" value="Peptidase_S8/S53_dom_sf"/>
</dbReference>
<dbReference type="SMART" id="SM00220">
    <property type="entry name" value="S_TKc"/>
    <property type="match status" value="1"/>
</dbReference>
<dbReference type="GO" id="GO:0005634">
    <property type="term" value="C:nucleus"/>
    <property type="evidence" value="ECO:0007669"/>
    <property type="project" value="TreeGrafter"/>
</dbReference>
<evidence type="ECO:0000313" key="8">
    <source>
        <dbReference type="Proteomes" id="UP001058974"/>
    </source>
</evidence>
<dbReference type="GO" id="GO:0016020">
    <property type="term" value="C:membrane"/>
    <property type="evidence" value="ECO:0007669"/>
    <property type="project" value="InterPro"/>
</dbReference>
<dbReference type="Pfam" id="PF00270">
    <property type="entry name" value="DEAD"/>
    <property type="match status" value="1"/>
</dbReference>
<dbReference type="FunFam" id="3.40.50.300:FF:000083">
    <property type="entry name" value="ATP-dependent RNA helicase DOB1"/>
    <property type="match status" value="1"/>
</dbReference>
<dbReference type="GO" id="GO:0000148">
    <property type="term" value="C:1,3-beta-D-glucan synthase complex"/>
    <property type="evidence" value="ECO:0007669"/>
    <property type="project" value="InterPro"/>
</dbReference>
<evidence type="ECO:0000256" key="4">
    <source>
        <dbReference type="ARBA" id="ARBA00022840"/>
    </source>
</evidence>